<name>A0A4P9XHZ6_9FUNG</name>
<reference evidence="3" key="1">
    <citation type="journal article" date="2018" name="Nat. Microbiol.">
        <title>Leveraging single-cell genomics to expand the fungal tree of life.</title>
        <authorList>
            <person name="Ahrendt S.R."/>
            <person name="Quandt C.A."/>
            <person name="Ciobanu D."/>
            <person name="Clum A."/>
            <person name="Salamov A."/>
            <person name="Andreopoulos B."/>
            <person name="Cheng J.F."/>
            <person name="Woyke T."/>
            <person name="Pelin A."/>
            <person name="Henrissat B."/>
            <person name="Reynolds N.K."/>
            <person name="Benny G.L."/>
            <person name="Smith M.E."/>
            <person name="James T.Y."/>
            <person name="Grigoriev I.V."/>
        </authorList>
    </citation>
    <scope>NUCLEOTIDE SEQUENCE [LARGE SCALE GENOMIC DNA]</scope>
    <source>
        <strain evidence="3">RSA 1356</strain>
    </source>
</reference>
<dbReference type="PANTHER" id="PTHR31595">
    <property type="entry name" value="LONG-CHAIN-ALCOHOL O-FATTY-ACYLTRANSFERASE 3-RELATED"/>
    <property type="match status" value="1"/>
</dbReference>
<organism evidence="2 3">
    <name type="scientific">Thamnocephalis sphaerospora</name>
    <dbReference type="NCBI Taxonomy" id="78915"/>
    <lineage>
        <taxon>Eukaryota</taxon>
        <taxon>Fungi</taxon>
        <taxon>Fungi incertae sedis</taxon>
        <taxon>Zoopagomycota</taxon>
        <taxon>Zoopagomycotina</taxon>
        <taxon>Zoopagomycetes</taxon>
        <taxon>Zoopagales</taxon>
        <taxon>Sigmoideomycetaceae</taxon>
        <taxon>Thamnocephalis</taxon>
    </lineage>
</organism>
<dbReference type="GO" id="GO:0006629">
    <property type="term" value="P:lipid metabolic process"/>
    <property type="evidence" value="ECO:0007669"/>
    <property type="project" value="InterPro"/>
</dbReference>
<dbReference type="Proteomes" id="UP000271241">
    <property type="component" value="Unassembled WGS sequence"/>
</dbReference>
<dbReference type="InterPro" id="IPR044851">
    <property type="entry name" value="Wax_synthase"/>
</dbReference>
<protein>
    <recommendedName>
        <fullName evidence="4">Wax synthase domain-containing protein</fullName>
    </recommendedName>
</protein>
<evidence type="ECO:0008006" key="4">
    <source>
        <dbReference type="Google" id="ProtNLM"/>
    </source>
</evidence>
<dbReference type="AlphaFoldDB" id="A0A4P9XHZ6"/>
<keyword evidence="1" id="KW-0472">Membrane</keyword>
<keyword evidence="1" id="KW-1133">Transmembrane helix</keyword>
<evidence type="ECO:0000313" key="3">
    <source>
        <dbReference type="Proteomes" id="UP000271241"/>
    </source>
</evidence>
<proteinExistence type="predicted"/>
<keyword evidence="1" id="KW-0812">Transmembrane</keyword>
<evidence type="ECO:0000256" key="1">
    <source>
        <dbReference type="SAM" id="Phobius"/>
    </source>
</evidence>
<dbReference type="EMBL" id="KZ993181">
    <property type="protein sequence ID" value="RKP05298.1"/>
    <property type="molecule type" value="Genomic_DNA"/>
</dbReference>
<feature type="transmembrane region" description="Helical" evidence="1">
    <location>
        <begin position="325"/>
        <end position="346"/>
    </location>
</feature>
<accession>A0A4P9XHZ6</accession>
<sequence>MTITRPVAGKKADDKVEPAVCIDSFTDYIKHFFFLGPPRRTGDLAAITPRSARSYDPVQSTLSALVHGYNACLNRIGWNALPGWVRFIIRPLVYFGMMQMPLVYLSRNLDKVLMLRLDPGEAAHNLGISWWSVIVDRLPVVMALLFMMYCHTLICSAIFFHLLGFLAGEEYRKDFHAHPWMAASPREFWSARWNIQKQRTLAGAVYVPMCDLLDTVTASLARAITQRTSAKTSHATHSDGAAVAPNDTIKPPTKLRLFNRYVAASSVFLVSAFYHEVVVMSMAGGTDFDQTRFFCSQGAIVLAYSFIESRLAAVLPAKLMPHGRLPFIVGWPVLAISFVATGHYFFRPLINFGLIQGILENITLL</sequence>
<feature type="transmembrane region" description="Helical" evidence="1">
    <location>
        <begin position="140"/>
        <end position="166"/>
    </location>
</feature>
<evidence type="ECO:0000313" key="2">
    <source>
        <dbReference type="EMBL" id="RKP05298.1"/>
    </source>
</evidence>
<feature type="transmembrane region" description="Helical" evidence="1">
    <location>
        <begin position="87"/>
        <end position="105"/>
    </location>
</feature>
<keyword evidence="3" id="KW-1185">Reference proteome</keyword>
<dbReference type="GO" id="GO:0008374">
    <property type="term" value="F:O-acyltransferase activity"/>
    <property type="evidence" value="ECO:0007669"/>
    <property type="project" value="InterPro"/>
</dbReference>
<gene>
    <name evidence="2" type="ORF">THASP1DRAFT_32863</name>
</gene>
<dbReference type="PANTHER" id="PTHR31595:SF57">
    <property type="entry name" value="OS04G0481900 PROTEIN"/>
    <property type="match status" value="1"/>
</dbReference>
<feature type="transmembrane region" description="Helical" evidence="1">
    <location>
        <begin position="257"/>
        <end position="274"/>
    </location>
</feature>